<dbReference type="EMBL" id="MDYQ01000279">
    <property type="protein sequence ID" value="PRP77134.1"/>
    <property type="molecule type" value="Genomic_DNA"/>
</dbReference>
<keyword evidence="2" id="KW-1185">Reference proteome</keyword>
<dbReference type="InParanoid" id="A0A2P6MZK6"/>
<gene>
    <name evidence="1" type="ORF">PROFUN_14548</name>
</gene>
<name>A0A2P6MZK6_9EUKA</name>
<dbReference type="Proteomes" id="UP000241769">
    <property type="component" value="Unassembled WGS sequence"/>
</dbReference>
<evidence type="ECO:0000313" key="1">
    <source>
        <dbReference type="EMBL" id="PRP77134.1"/>
    </source>
</evidence>
<protein>
    <submittedName>
        <fullName evidence="1">Uncharacterized protein</fullName>
    </submittedName>
</protein>
<organism evidence="1 2">
    <name type="scientific">Planoprotostelium fungivorum</name>
    <dbReference type="NCBI Taxonomy" id="1890364"/>
    <lineage>
        <taxon>Eukaryota</taxon>
        <taxon>Amoebozoa</taxon>
        <taxon>Evosea</taxon>
        <taxon>Variosea</taxon>
        <taxon>Cavosteliida</taxon>
        <taxon>Cavosteliaceae</taxon>
        <taxon>Planoprotostelium</taxon>
    </lineage>
</organism>
<sequence length="164" mass="18446">MPKLSFSCQLRSITKAIDETIYTYQIQCTRTPLFCVYIPRKLHANGMLMYHQAASVTTQDDHQCSSLWLTSSLCVSSPLHHPLSAWSNLCEYQSFPLGNSGHHACDSSKSRSGKPKFATSRLISWLDLAQLLLMWLLANLSVRDTHKEHLTTTKSIVGNTYGDL</sequence>
<comment type="caution">
    <text evidence="1">The sequence shown here is derived from an EMBL/GenBank/DDBJ whole genome shotgun (WGS) entry which is preliminary data.</text>
</comment>
<accession>A0A2P6MZK6</accession>
<reference evidence="1 2" key="1">
    <citation type="journal article" date="2018" name="Genome Biol. Evol.">
        <title>Multiple Roots of Fruiting Body Formation in Amoebozoa.</title>
        <authorList>
            <person name="Hillmann F."/>
            <person name="Forbes G."/>
            <person name="Novohradska S."/>
            <person name="Ferling I."/>
            <person name="Riege K."/>
            <person name="Groth M."/>
            <person name="Westermann M."/>
            <person name="Marz M."/>
            <person name="Spaller T."/>
            <person name="Winckler T."/>
            <person name="Schaap P."/>
            <person name="Glockner G."/>
        </authorList>
    </citation>
    <scope>NUCLEOTIDE SEQUENCE [LARGE SCALE GENOMIC DNA]</scope>
    <source>
        <strain evidence="1 2">Jena</strain>
    </source>
</reference>
<dbReference type="AlphaFoldDB" id="A0A2P6MZK6"/>
<proteinExistence type="predicted"/>
<evidence type="ECO:0000313" key="2">
    <source>
        <dbReference type="Proteomes" id="UP000241769"/>
    </source>
</evidence>